<dbReference type="Pfam" id="PF13041">
    <property type="entry name" value="PPR_2"/>
    <property type="match status" value="1"/>
</dbReference>
<gene>
    <name evidence="3" type="ORF">MIMGU_mgv11b018314mg</name>
</gene>
<protein>
    <recommendedName>
        <fullName evidence="5">Pentacotripeptide-repeat region of PRORP domain-containing protein</fullName>
    </recommendedName>
</protein>
<evidence type="ECO:0008006" key="5">
    <source>
        <dbReference type="Google" id="ProtNLM"/>
    </source>
</evidence>
<feature type="repeat" description="PPR" evidence="2">
    <location>
        <begin position="78"/>
        <end position="112"/>
    </location>
</feature>
<dbReference type="PROSITE" id="PS51375">
    <property type="entry name" value="PPR"/>
    <property type="match status" value="4"/>
</dbReference>
<feature type="repeat" description="PPR" evidence="2">
    <location>
        <begin position="43"/>
        <end position="77"/>
    </location>
</feature>
<dbReference type="InterPro" id="IPR011990">
    <property type="entry name" value="TPR-like_helical_dom_sf"/>
</dbReference>
<keyword evidence="1" id="KW-0677">Repeat</keyword>
<sequence length="194" mass="21454">MKASGIKPTLNTYHPLISACKKDKIDLVEKILEDMSRLNLSPDRVVYNELIQCFVWHGDIQKANVLCSEMSNVGILPDKMTYNSLITGCLKEGNLHGAKDLFDDMIAKEVGPNDGTFNTLIEGHCKVKDFDGASVWYREMLKIGFLPSVAVCNELVSGLTDEGRVKEAEIICSEMSMKGVSETSHEDLLASPIK</sequence>
<dbReference type="Proteomes" id="UP000030748">
    <property type="component" value="Unassembled WGS sequence"/>
</dbReference>
<reference evidence="3 4" key="1">
    <citation type="journal article" date="2013" name="Proc. Natl. Acad. Sci. U.S.A.">
        <title>Fine-scale variation in meiotic recombination in Mimulus inferred from population shotgun sequencing.</title>
        <authorList>
            <person name="Hellsten U."/>
            <person name="Wright K.M."/>
            <person name="Jenkins J."/>
            <person name="Shu S."/>
            <person name="Yuan Y."/>
            <person name="Wessler S.R."/>
            <person name="Schmutz J."/>
            <person name="Willis J.H."/>
            <person name="Rokhsar D.S."/>
        </authorList>
    </citation>
    <scope>NUCLEOTIDE SEQUENCE [LARGE SCALE GENOMIC DNA]</scope>
    <source>
        <strain evidence="4">cv. DUN x IM62</strain>
    </source>
</reference>
<dbReference type="Pfam" id="PF01535">
    <property type="entry name" value="PPR"/>
    <property type="match status" value="1"/>
</dbReference>
<evidence type="ECO:0000313" key="4">
    <source>
        <dbReference type="Proteomes" id="UP000030748"/>
    </source>
</evidence>
<dbReference type="PANTHER" id="PTHR47942:SF63">
    <property type="entry name" value="PENTATRICOPEPTIDE REPEAT-CONTAINING PROTEIN"/>
    <property type="match status" value="1"/>
</dbReference>
<proteinExistence type="predicted"/>
<dbReference type="PROSITE" id="PS51257">
    <property type="entry name" value="PROKAR_LIPOPROTEIN"/>
    <property type="match status" value="1"/>
</dbReference>
<dbReference type="InterPro" id="IPR002885">
    <property type="entry name" value="PPR_rpt"/>
</dbReference>
<dbReference type="NCBIfam" id="TIGR00756">
    <property type="entry name" value="PPR"/>
    <property type="match status" value="3"/>
</dbReference>
<evidence type="ECO:0000256" key="2">
    <source>
        <dbReference type="PROSITE-ProRule" id="PRU00708"/>
    </source>
</evidence>
<feature type="repeat" description="PPR" evidence="2">
    <location>
        <begin position="113"/>
        <end position="147"/>
    </location>
</feature>
<name>A0A022RUP7_ERYGU</name>
<dbReference type="Pfam" id="PF13812">
    <property type="entry name" value="PPR_3"/>
    <property type="match status" value="1"/>
</dbReference>
<evidence type="ECO:0000256" key="1">
    <source>
        <dbReference type="ARBA" id="ARBA00022737"/>
    </source>
</evidence>
<dbReference type="Gene3D" id="1.25.40.10">
    <property type="entry name" value="Tetratricopeptide repeat domain"/>
    <property type="match status" value="2"/>
</dbReference>
<feature type="repeat" description="PPR" evidence="2">
    <location>
        <begin position="148"/>
        <end position="182"/>
    </location>
</feature>
<accession>A0A022RUP7</accession>
<dbReference type="PhylomeDB" id="A0A022RUP7"/>
<organism evidence="3 4">
    <name type="scientific">Erythranthe guttata</name>
    <name type="common">Yellow monkey flower</name>
    <name type="synonym">Mimulus guttatus</name>
    <dbReference type="NCBI Taxonomy" id="4155"/>
    <lineage>
        <taxon>Eukaryota</taxon>
        <taxon>Viridiplantae</taxon>
        <taxon>Streptophyta</taxon>
        <taxon>Embryophyta</taxon>
        <taxon>Tracheophyta</taxon>
        <taxon>Spermatophyta</taxon>
        <taxon>Magnoliopsida</taxon>
        <taxon>eudicotyledons</taxon>
        <taxon>Gunneridae</taxon>
        <taxon>Pentapetalae</taxon>
        <taxon>asterids</taxon>
        <taxon>lamiids</taxon>
        <taxon>Lamiales</taxon>
        <taxon>Phrymaceae</taxon>
        <taxon>Erythranthe</taxon>
    </lineage>
</organism>
<keyword evidence="4" id="KW-1185">Reference proteome</keyword>
<dbReference type="eggNOG" id="KOG4197">
    <property type="taxonomic scope" value="Eukaryota"/>
</dbReference>
<dbReference type="PANTHER" id="PTHR47942">
    <property type="entry name" value="TETRATRICOPEPTIDE REPEAT (TPR)-LIKE SUPERFAMILY PROTEIN-RELATED"/>
    <property type="match status" value="1"/>
</dbReference>
<dbReference type="EMBL" id="KI630240">
    <property type="protein sequence ID" value="EYU43711.1"/>
    <property type="molecule type" value="Genomic_DNA"/>
</dbReference>
<dbReference type="AlphaFoldDB" id="A0A022RUP7"/>
<evidence type="ECO:0000313" key="3">
    <source>
        <dbReference type="EMBL" id="EYU43711.1"/>
    </source>
</evidence>
<dbReference type="InterPro" id="IPR051222">
    <property type="entry name" value="PPR/CCM1_RNA-binding"/>
</dbReference>